<dbReference type="PANTHER" id="PTHR12704:SF2">
    <property type="entry name" value="GOLGI PHOSPHOPROTEIN 3 HOMOLOG SAURON"/>
    <property type="match status" value="1"/>
</dbReference>
<dbReference type="PANTHER" id="PTHR12704">
    <property type="entry name" value="TRANS-GOLGI PROTEIN GMX33"/>
    <property type="match status" value="1"/>
</dbReference>
<dbReference type="GO" id="GO:0007030">
    <property type="term" value="P:Golgi organization"/>
    <property type="evidence" value="ECO:0007669"/>
    <property type="project" value="TreeGrafter"/>
</dbReference>
<evidence type="ECO:0000313" key="6">
    <source>
        <dbReference type="Proteomes" id="UP000287330"/>
    </source>
</evidence>
<evidence type="ECO:0000256" key="1">
    <source>
        <dbReference type="ARBA" id="ARBA00004255"/>
    </source>
</evidence>
<evidence type="ECO:0008006" key="7">
    <source>
        <dbReference type="Google" id="ProtNLM"/>
    </source>
</evidence>
<reference evidence="6" key="1">
    <citation type="journal article" date="2018" name="Front. Microbiol.">
        <title>Genome-Based Analysis Reveals the Taxonomy and Diversity of the Family Idiomarinaceae.</title>
        <authorList>
            <person name="Liu Y."/>
            <person name="Lai Q."/>
            <person name="Shao Z."/>
        </authorList>
    </citation>
    <scope>NUCLEOTIDE SEQUENCE [LARGE SCALE GENOMIC DNA]</scope>
    <source>
        <strain evidence="6">F23</strain>
    </source>
</reference>
<dbReference type="AlphaFoldDB" id="A0A432Y8S4"/>
<dbReference type="InterPro" id="IPR038261">
    <property type="entry name" value="GPP34-like_sf"/>
</dbReference>
<comment type="caution">
    <text evidence="5">The sequence shown here is derived from an EMBL/GenBank/DDBJ whole genome shotgun (WGS) entry which is preliminary data.</text>
</comment>
<dbReference type="GO" id="GO:0048194">
    <property type="term" value="P:Golgi vesicle budding"/>
    <property type="evidence" value="ECO:0007669"/>
    <property type="project" value="TreeGrafter"/>
</dbReference>
<dbReference type="GO" id="GO:0005829">
    <property type="term" value="C:cytosol"/>
    <property type="evidence" value="ECO:0007669"/>
    <property type="project" value="TreeGrafter"/>
</dbReference>
<dbReference type="GO" id="GO:0006890">
    <property type="term" value="P:retrograde vesicle-mediated transport, Golgi to endoplasmic reticulum"/>
    <property type="evidence" value="ECO:0007669"/>
    <property type="project" value="TreeGrafter"/>
</dbReference>
<evidence type="ECO:0000313" key="5">
    <source>
        <dbReference type="EMBL" id="RUO57385.1"/>
    </source>
</evidence>
<comment type="subcellular location">
    <subcellularLocation>
        <location evidence="1">Golgi apparatus membrane</location>
        <topology evidence="1">Peripheral membrane protein</topology>
        <orientation evidence="1">Cytoplasmic side</orientation>
    </subcellularLocation>
</comment>
<dbReference type="Proteomes" id="UP000287330">
    <property type="component" value="Unassembled WGS sequence"/>
</dbReference>
<gene>
    <name evidence="5" type="ORF">CWE25_02685</name>
</gene>
<protein>
    <recommendedName>
        <fullName evidence="7">GPP34 family phosphoprotein</fullName>
    </recommendedName>
</protein>
<keyword evidence="2" id="KW-0333">Golgi apparatus</keyword>
<keyword evidence="4" id="KW-0472">Membrane</keyword>
<dbReference type="GO" id="GO:0070273">
    <property type="term" value="F:phosphatidylinositol-4-phosphate binding"/>
    <property type="evidence" value="ECO:0007669"/>
    <property type="project" value="InterPro"/>
</dbReference>
<dbReference type="OrthoDB" id="6237461at2"/>
<evidence type="ECO:0000256" key="4">
    <source>
        <dbReference type="ARBA" id="ARBA00023136"/>
    </source>
</evidence>
<dbReference type="Gene3D" id="1.10.3630.10">
    <property type="entry name" value="yeast vps74-n-term truncation variant domain like"/>
    <property type="match status" value="1"/>
</dbReference>
<accession>A0A432Y8S4</accession>
<dbReference type="Pfam" id="PF05719">
    <property type="entry name" value="GPP34"/>
    <property type="match status" value="1"/>
</dbReference>
<dbReference type="GO" id="GO:0043001">
    <property type="term" value="P:Golgi to plasma membrane protein transport"/>
    <property type="evidence" value="ECO:0007669"/>
    <property type="project" value="TreeGrafter"/>
</dbReference>
<keyword evidence="3" id="KW-0446">Lipid-binding</keyword>
<organism evidence="5 6">
    <name type="scientific">Idiomarina fontislapidosi</name>
    <dbReference type="NCBI Taxonomy" id="263723"/>
    <lineage>
        <taxon>Bacteria</taxon>
        <taxon>Pseudomonadati</taxon>
        <taxon>Pseudomonadota</taxon>
        <taxon>Gammaproteobacteria</taxon>
        <taxon>Alteromonadales</taxon>
        <taxon>Idiomarinaceae</taxon>
        <taxon>Idiomarina</taxon>
    </lineage>
</organism>
<sequence>MPNTIRLYQAVMLLALSEERGTMNGAYVEYATAAALLSELLMHERIAIETDNKNKVLVMDDSSTDDALLDEALDQIKAAKRQRKLQDWVQKLGQLKDLKHKVAQSLADAHIVAAEKEKVLWLFERRVYPELNPEPEQQIREGMRSAVMSDDDAIEPRVAILVALANSAKLLPQVFTKQELKQRKKRIEQLEKGEMVSTAAKQAVAAIEAAVMVAAIMPAITAASTASCSSTSC</sequence>
<dbReference type="EMBL" id="PIPV01000002">
    <property type="protein sequence ID" value="RUO57385.1"/>
    <property type="molecule type" value="Genomic_DNA"/>
</dbReference>
<name>A0A432Y8S4_9GAMM</name>
<evidence type="ECO:0000256" key="2">
    <source>
        <dbReference type="ARBA" id="ARBA00023034"/>
    </source>
</evidence>
<dbReference type="RefSeq" id="WP_110573624.1">
    <property type="nucleotide sequence ID" value="NZ_PIPV01000002.1"/>
</dbReference>
<evidence type="ECO:0000256" key="3">
    <source>
        <dbReference type="ARBA" id="ARBA00023121"/>
    </source>
</evidence>
<dbReference type="GO" id="GO:0012505">
    <property type="term" value="C:endomembrane system"/>
    <property type="evidence" value="ECO:0007669"/>
    <property type="project" value="UniProtKB-ARBA"/>
</dbReference>
<proteinExistence type="predicted"/>
<keyword evidence="6" id="KW-1185">Reference proteome</keyword>
<dbReference type="InterPro" id="IPR008628">
    <property type="entry name" value="GPP34-like"/>
</dbReference>